<dbReference type="InterPro" id="IPR012664">
    <property type="entry name" value="CHP02452"/>
</dbReference>
<dbReference type="PIRSF" id="PIRSF014899">
    <property type="entry name" value="UCP014899"/>
    <property type="match status" value="1"/>
</dbReference>
<dbReference type="EMBL" id="KN817520">
    <property type="protein sequence ID" value="KJA28713.1"/>
    <property type="molecule type" value="Genomic_DNA"/>
</dbReference>
<accession>A0A0D2MXE1</accession>
<name>A0A0D2MXE1_HYPSF</name>
<dbReference type="InterPro" id="IPR043472">
    <property type="entry name" value="Macro_dom-like"/>
</dbReference>
<dbReference type="STRING" id="945553.A0A0D2MXE1"/>
<dbReference type="SUPFAM" id="SSF52949">
    <property type="entry name" value="Macro domain-like"/>
    <property type="match status" value="1"/>
</dbReference>
<reference evidence="3" key="1">
    <citation type="submission" date="2014-04" db="EMBL/GenBank/DDBJ databases">
        <title>Evolutionary Origins and Diversification of the Mycorrhizal Mutualists.</title>
        <authorList>
            <consortium name="DOE Joint Genome Institute"/>
            <consortium name="Mycorrhizal Genomics Consortium"/>
            <person name="Kohler A."/>
            <person name="Kuo A."/>
            <person name="Nagy L.G."/>
            <person name="Floudas D."/>
            <person name="Copeland A."/>
            <person name="Barry K.W."/>
            <person name="Cichocki N."/>
            <person name="Veneault-Fourrey C."/>
            <person name="LaButti K."/>
            <person name="Lindquist E.A."/>
            <person name="Lipzen A."/>
            <person name="Lundell T."/>
            <person name="Morin E."/>
            <person name="Murat C."/>
            <person name="Riley R."/>
            <person name="Ohm R."/>
            <person name="Sun H."/>
            <person name="Tunlid A."/>
            <person name="Henrissat B."/>
            <person name="Grigoriev I.V."/>
            <person name="Hibbett D.S."/>
            <person name="Martin F."/>
        </authorList>
    </citation>
    <scope>NUCLEOTIDE SEQUENCE [LARGE SCALE GENOMIC DNA]</scope>
    <source>
        <strain evidence="3">FD-334 SS-4</strain>
    </source>
</reference>
<evidence type="ECO:0000259" key="1">
    <source>
        <dbReference type="Pfam" id="PF10021"/>
    </source>
</evidence>
<keyword evidence="3" id="KW-1185">Reference proteome</keyword>
<dbReference type="InterPro" id="IPR019261">
    <property type="entry name" value="PARG_cat_microbial"/>
</dbReference>
<dbReference type="Pfam" id="PF10021">
    <property type="entry name" value="PARG_cat_microb"/>
    <property type="match status" value="1"/>
</dbReference>
<dbReference type="Gene3D" id="3.40.220.10">
    <property type="entry name" value="Leucine Aminopeptidase, subunit E, domain 1"/>
    <property type="match status" value="1"/>
</dbReference>
<evidence type="ECO:0000313" key="2">
    <source>
        <dbReference type="EMBL" id="KJA28713.1"/>
    </source>
</evidence>
<dbReference type="AlphaFoldDB" id="A0A0D2MXE1"/>
<dbReference type="PANTHER" id="PTHR35596">
    <property type="entry name" value="DUF2263 DOMAIN-CONTAINING PROTEIN"/>
    <property type="match status" value="1"/>
</dbReference>
<sequence length="308" mass="33860">MLAKVRASGDKGLLREIATSTLETLEEGSYELDGTVHDLRSRIEHTNARTAFHSAYSNLSKWSGVSQQETRTSEGPAIAVSECSVLAGTRALKEKLDSIEGLEEKRVGVLNFASAKNPGGGFMTGAQAQEESIARSSTIYPSLMTLTAQQFYVSHRKDPKKGYYSHAMIYSPDVVFFRADNGDWLSPMGADIVTSAACNAGVIRRYLREDDSTDESDLDAAMKERMGRILYLFERHGVRNLVLGSFGTGVFRNRVELVAEIWKELLVGEGARFRGSFDRILFAILGSSTFKVFVTTFSEAVGENIADP</sequence>
<proteinExistence type="predicted"/>
<dbReference type="NCBIfam" id="TIGR02452">
    <property type="entry name" value="TIGR02452 family protein"/>
    <property type="match status" value="1"/>
</dbReference>
<protein>
    <recommendedName>
        <fullName evidence="1">Microbial-type PARG catalytic domain-containing protein</fullName>
    </recommendedName>
</protein>
<gene>
    <name evidence="2" type="ORF">HYPSUDRAFT_33047</name>
</gene>
<dbReference type="OrthoDB" id="9985428at2759"/>
<dbReference type="PANTHER" id="PTHR35596:SF1">
    <property type="entry name" value="MICROBIAL-TYPE PARG CATALYTIC DOMAIN-CONTAINING PROTEIN"/>
    <property type="match status" value="1"/>
</dbReference>
<evidence type="ECO:0000313" key="3">
    <source>
        <dbReference type="Proteomes" id="UP000054270"/>
    </source>
</evidence>
<organism evidence="2 3">
    <name type="scientific">Hypholoma sublateritium (strain FD-334 SS-4)</name>
    <dbReference type="NCBI Taxonomy" id="945553"/>
    <lineage>
        <taxon>Eukaryota</taxon>
        <taxon>Fungi</taxon>
        <taxon>Dikarya</taxon>
        <taxon>Basidiomycota</taxon>
        <taxon>Agaricomycotina</taxon>
        <taxon>Agaricomycetes</taxon>
        <taxon>Agaricomycetidae</taxon>
        <taxon>Agaricales</taxon>
        <taxon>Agaricineae</taxon>
        <taxon>Strophariaceae</taxon>
        <taxon>Hypholoma</taxon>
    </lineage>
</organism>
<feature type="domain" description="Microbial-type PARG catalytic" evidence="1">
    <location>
        <begin position="18"/>
        <end position="178"/>
    </location>
</feature>
<dbReference type="Proteomes" id="UP000054270">
    <property type="component" value="Unassembled WGS sequence"/>
</dbReference>